<evidence type="ECO:0000259" key="8">
    <source>
        <dbReference type="Pfam" id="PF00534"/>
    </source>
</evidence>
<feature type="binding site" evidence="7">
    <location>
        <position position="142"/>
    </location>
    <ligand>
        <name>1D-myo-inositol 3-phosphate</name>
        <dbReference type="ChEBI" id="CHEBI:58401"/>
    </ligand>
</feature>
<accession>A0A2W5SP09</accession>
<dbReference type="InterPro" id="IPR028098">
    <property type="entry name" value="Glyco_trans_4-like_N"/>
</dbReference>
<dbReference type="EMBL" id="QFRA01000014">
    <property type="protein sequence ID" value="PZR04662.1"/>
    <property type="molecule type" value="Genomic_DNA"/>
</dbReference>
<organism evidence="10 11">
    <name type="scientific">Corynebacterium kroppenstedtii</name>
    <dbReference type="NCBI Taxonomy" id="161879"/>
    <lineage>
        <taxon>Bacteria</taxon>
        <taxon>Bacillati</taxon>
        <taxon>Actinomycetota</taxon>
        <taxon>Actinomycetes</taxon>
        <taxon>Mycobacteriales</taxon>
        <taxon>Corynebacteriaceae</taxon>
        <taxon>Corynebacterium</taxon>
    </lineage>
</organism>
<keyword evidence="3 7" id="KW-0808">Transferase</keyword>
<feature type="binding site" evidence="7">
    <location>
        <begin position="52"/>
        <end position="57"/>
    </location>
    <ligand>
        <name>1D-myo-inositol 3-phosphate</name>
        <dbReference type="ChEBI" id="CHEBI:58401"/>
    </ligand>
</feature>
<keyword evidence="2 7" id="KW-0328">Glycosyltransferase</keyword>
<keyword evidence="5 7" id="KW-0460">Magnesium</keyword>
<dbReference type="InterPro" id="IPR001296">
    <property type="entry name" value="Glyco_trans_1"/>
</dbReference>
<keyword evidence="4 7" id="KW-0479">Metal-binding</keyword>
<comment type="caution">
    <text evidence="10">The sequence shown here is derived from an EMBL/GenBank/DDBJ whole genome shotgun (WGS) entry which is preliminary data.</text>
</comment>
<dbReference type="AlphaFoldDB" id="A0A2W5SP09"/>
<evidence type="ECO:0000313" key="10">
    <source>
        <dbReference type="EMBL" id="PZR04662.1"/>
    </source>
</evidence>
<feature type="binding site" evidence="7">
    <location>
        <position position="327"/>
    </location>
    <ligand>
        <name>UDP-N-acetyl-alpha-D-glucosamine</name>
        <dbReference type="ChEBI" id="CHEBI:57705"/>
    </ligand>
</feature>
<dbReference type="GO" id="GO:0000287">
    <property type="term" value="F:magnesium ion binding"/>
    <property type="evidence" value="ECO:0007669"/>
    <property type="project" value="UniProtKB-UniRule"/>
</dbReference>
<feature type="binding site" evidence="7">
    <location>
        <position position="337"/>
    </location>
    <ligand>
        <name>Mg(2+)</name>
        <dbReference type="ChEBI" id="CHEBI:18420"/>
    </ligand>
</feature>
<proteinExistence type="inferred from homology"/>
<evidence type="ECO:0000256" key="2">
    <source>
        <dbReference type="ARBA" id="ARBA00022676"/>
    </source>
</evidence>
<dbReference type="GO" id="GO:0008375">
    <property type="term" value="F:acetylglucosaminyltransferase activity"/>
    <property type="evidence" value="ECO:0007669"/>
    <property type="project" value="UniProtKB-UniRule"/>
</dbReference>
<feature type="binding site" evidence="7">
    <location>
        <begin position="47"/>
        <end position="48"/>
    </location>
    <ligand>
        <name>UDP-N-acetyl-alpha-D-glucosamine</name>
        <dbReference type="ChEBI" id="CHEBI:57705"/>
    </ligand>
</feature>
<evidence type="ECO:0000256" key="3">
    <source>
        <dbReference type="ARBA" id="ARBA00022679"/>
    </source>
</evidence>
<feature type="binding site" evidence="7">
    <location>
        <position position="110"/>
    </location>
    <ligand>
        <name>1D-myo-inositol 3-phosphate</name>
        <dbReference type="ChEBI" id="CHEBI:58401"/>
    </ligand>
</feature>
<dbReference type="Pfam" id="PF00534">
    <property type="entry name" value="Glycos_transf_1"/>
    <property type="match status" value="1"/>
</dbReference>
<reference evidence="10 11" key="1">
    <citation type="submission" date="2017-08" db="EMBL/GenBank/DDBJ databases">
        <title>Infants hospitalized years apart are colonized by the same room-sourced microbial strains.</title>
        <authorList>
            <person name="Brooks B."/>
            <person name="Olm M.R."/>
            <person name="Firek B.A."/>
            <person name="Baker R."/>
            <person name="Thomas B.C."/>
            <person name="Morowitz M.J."/>
            <person name="Banfield J.F."/>
        </authorList>
    </citation>
    <scope>NUCLEOTIDE SEQUENCE [LARGE SCALE GENOMIC DNA]</scope>
    <source>
        <strain evidence="10">S2_003_000_R1_3</strain>
    </source>
</reference>
<dbReference type="Pfam" id="PF13579">
    <property type="entry name" value="Glyco_trans_4_4"/>
    <property type="match status" value="1"/>
</dbReference>
<comment type="subunit">
    <text evidence="7">Homodimer.</text>
</comment>
<comment type="catalytic activity">
    <reaction evidence="6 7">
        <text>1D-myo-inositol 3-phosphate + UDP-N-acetyl-alpha-D-glucosamine = 1D-myo-inositol 2-acetamido-2-deoxy-alpha-D-glucopyranoside 3-phosphate + UDP + H(+)</text>
        <dbReference type="Rhea" id="RHEA:26188"/>
        <dbReference type="ChEBI" id="CHEBI:15378"/>
        <dbReference type="ChEBI" id="CHEBI:57705"/>
        <dbReference type="ChEBI" id="CHEBI:58223"/>
        <dbReference type="ChEBI" id="CHEBI:58401"/>
        <dbReference type="ChEBI" id="CHEBI:58892"/>
        <dbReference type="EC" id="2.4.1.250"/>
    </reaction>
</comment>
<feature type="binding site" evidence="7">
    <location>
        <position position="268"/>
    </location>
    <ligand>
        <name>UDP-N-acetyl-alpha-D-glucosamine</name>
        <dbReference type="ChEBI" id="CHEBI:57705"/>
    </ligand>
</feature>
<protein>
    <recommendedName>
        <fullName evidence="7">D-inositol-3-phosphate glycosyltransferase</fullName>
        <ecNumber evidence="7">2.4.1.250</ecNumber>
    </recommendedName>
    <alternativeName>
        <fullName evidence="7">N-acetylglucosamine-inositol-phosphate N-acetylglucosaminyltransferase</fullName>
        <shortName evidence="7">GlcNAc-Ins-P N-acetylglucosaminyltransferase</shortName>
    </alternativeName>
</protein>
<dbReference type="CDD" id="cd03800">
    <property type="entry name" value="GT4_sucrose_synthase"/>
    <property type="match status" value="1"/>
</dbReference>
<dbReference type="InterPro" id="IPR050194">
    <property type="entry name" value="Glycosyltransferase_grp1"/>
</dbReference>
<evidence type="ECO:0000256" key="5">
    <source>
        <dbReference type="ARBA" id="ARBA00022842"/>
    </source>
</evidence>
<dbReference type="PANTHER" id="PTHR45947:SF3">
    <property type="entry name" value="SULFOQUINOVOSYL TRANSFERASE SQD2"/>
    <property type="match status" value="1"/>
</dbReference>
<feature type="binding site" evidence="7">
    <location>
        <position position="186"/>
    </location>
    <ligand>
        <name>1D-myo-inositol 3-phosphate</name>
        <dbReference type="ChEBI" id="CHEBI:58401"/>
    </ligand>
</feature>
<feature type="domain" description="Glycosyltransferase subfamily 4-like N-terminal" evidence="9">
    <location>
        <begin position="54"/>
        <end position="228"/>
    </location>
</feature>
<dbReference type="HAMAP" id="MF_01695">
    <property type="entry name" value="MshA"/>
    <property type="match status" value="1"/>
</dbReference>
<feature type="binding site" evidence="7">
    <location>
        <position position="357"/>
    </location>
    <ligand>
        <name>UDP-N-acetyl-alpha-D-glucosamine</name>
        <dbReference type="ChEBI" id="CHEBI:57705"/>
    </ligand>
</feature>
<dbReference type="InterPro" id="IPR017814">
    <property type="entry name" value="Mycothiol_biosynthesis_MshA"/>
</dbReference>
<feature type="binding site" evidence="7">
    <location>
        <position position="263"/>
    </location>
    <ligand>
        <name>UDP-N-acetyl-alpha-D-glucosamine</name>
        <dbReference type="ChEBI" id="CHEBI:57705"/>
    </ligand>
</feature>
<evidence type="ECO:0000256" key="1">
    <source>
        <dbReference type="ARBA" id="ARBA00008449"/>
    </source>
</evidence>
<comment type="similarity">
    <text evidence="1 7">Belongs to the glycosyltransferase group 1 family. MshA subfamily.</text>
</comment>
<feature type="binding site" evidence="7">
    <location>
        <position position="336"/>
    </location>
    <ligand>
        <name>Mg(2+)</name>
        <dbReference type="ChEBI" id="CHEBI:18420"/>
    </ligand>
</feature>
<gene>
    <name evidence="7 10" type="primary">mshA</name>
    <name evidence="10" type="ORF">DI525_06370</name>
</gene>
<dbReference type="GO" id="GO:0102710">
    <property type="term" value="F:D-inositol-3-phosphate glycosyltransferase activity"/>
    <property type="evidence" value="ECO:0007669"/>
    <property type="project" value="UniProtKB-EC"/>
</dbReference>
<evidence type="ECO:0000259" key="9">
    <source>
        <dbReference type="Pfam" id="PF13579"/>
    </source>
</evidence>
<feature type="binding site" evidence="7">
    <location>
        <position position="339"/>
    </location>
    <ligand>
        <name>Mg(2+)</name>
        <dbReference type="ChEBI" id="CHEBI:18420"/>
    </ligand>
</feature>
<feature type="binding site" evidence="7">
    <location>
        <position position="349"/>
    </location>
    <ligand>
        <name>UDP-N-acetyl-alpha-D-glucosamine</name>
        <dbReference type="ChEBI" id="CHEBI:57705"/>
    </ligand>
</feature>
<dbReference type="NCBIfam" id="TIGR03449">
    <property type="entry name" value="mycothiol_MshA"/>
    <property type="match status" value="1"/>
</dbReference>
<dbReference type="SUPFAM" id="SSF53756">
    <property type="entry name" value="UDP-Glycosyltransferase/glycogen phosphorylase"/>
    <property type="match status" value="1"/>
</dbReference>
<dbReference type="GO" id="GO:0010125">
    <property type="term" value="P:mycothiol biosynthetic process"/>
    <property type="evidence" value="ECO:0007669"/>
    <property type="project" value="UniProtKB-UniRule"/>
</dbReference>
<feature type="domain" description="Glycosyl transferase family 1" evidence="8">
    <location>
        <begin position="243"/>
        <end position="416"/>
    </location>
</feature>
<dbReference type="PANTHER" id="PTHR45947">
    <property type="entry name" value="SULFOQUINOVOSYL TRANSFERASE SQD2"/>
    <property type="match status" value="1"/>
</dbReference>
<sequence>MGEFRRPGRSATCRLHGAAISSTLESMSTTPRGRIAVISMHTSPIEQPGVGDAGGMNVYIRSTSLELGALGYEVDIFTRATRSSQGKIVQLAPNVRLINIIAGPYEGFSKEELPTQMVAFISGIIEFAQCEKVSYSLIHSHYWMSGQVGWLLRDLWRVPQVHTAHTLALVKNSALTTGDRPEPESRRICEQQIVDNADRLVVNTEAGKDNLVFHYDADPEHIDVVLPGADVTQFSPGSDRATERSRRELGVPLHATVIAFVGRMQRLKGPQVLLRAVSDMMKKCPDQELRVLMCGGPSGNGLARPTEFKDLARDLGVDPIVRFLAPRPPEDLASVYRAADIVAIPSYNESFGLVAVEAQASGTPVVAARAGGLPITIDDGTSGILVDGHDPADWAAALQSLCDDDDRRIAMGENATDHASRFSWASSARHLSDIYEDAIKKGPHVRCGSDRAGSS</sequence>
<evidence type="ECO:0000256" key="7">
    <source>
        <dbReference type="HAMAP-Rule" id="MF_01695"/>
    </source>
</evidence>
<comment type="function">
    <text evidence="7">Catalyzes the transfer of a N-acetyl-glucosamine moiety to 1D-myo-inositol 3-phosphate to produce 1D-myo-inositol 2-acetamido-2-deoxy-glucopyranoside 3-phosphate in the mycothiol biosynthesis pathway.</text>
</comment>
<evidence type="ECO:0000256" key="6">
    <source>
        <dbReference type="ARBA" id="ARBA00048131"/>
    </source>
</evidence>
<evidence type="ECO:0000313" key="11">
    <source>
        <dbReference type="Proteomes" id="UP000249432"/>
    </source>
</evidence>
<dbReference type="Proteomes" id="UP000249432">
    <property type="component" value="Unassembled WGS sequence"/>
</dbReference>
<dbReference type="GO" id="GO:1903509">
    <property type="term" value="P:liposaccharide metabolic process"/>
    <property type="evidence" value="ECO:0007669"/>
    <property type="project" value="UniProtKB-ARBA"/>
</dbReference>
<feature type="binding site" evidence="7">
    <location>
        <position position="41"/>
    </location>
    <ligand>
        <name>1D-myo-inositol 3-phosphate</name>
        <dbReference type="ChEBI" id="CHEBI:58401"/>
    </ligand>
</feature>
<dbReference type="Gene3D" id="3.40.50.2000">
    <property type="entry name" value="Glycogen Phosphorylase B"/>
    <property type="match status" value="2"/>
</dbReference>
<evidence type="ECO:0000256" key="4">
    <source>
        <dbReference type="ARBA" id="ARBA00022723"/>
    </source>
</evidence>
<feature type="binding site" evidence="7">
    <location>
        <position position="55"/>
    </location>
    <ligand>
        <name>UDP-N-acetyl-alpha-D-glucosamine</name>
        <dbReference type="ChEBI" id="CHEBI:57705"/>
    </ligand>
</feature>
<dbReference type="EC" id="2.4.1.250" evidence="7"/>
<feature type="binding site" evidence="7">
    <location>
        <position position="166"/>
    </location>
    <ligand>
        <name>1D-myo-inositol 3-phosphate</name>
        <dbReference type="ChEBI" id="CHEBI:58401"/>
    </ligand>
</feature>
<name>A0A2W5SP09_9CORY</name>
<feature type="binding site" evidence="7">
    <location>
        <position position="363"/>
    </location>
    <ligand>
        <name>Mg(2+)</name>
        <dbReference type="ChEBI" id="CHEBI:18420"/>
    </ligand>
</feature>